<dbReference type="PANTHER" id="PTHR31605">
    <property type="entry name" value="GLYCEROL-3-PHOSPHATE O-ACYLTRANSFERASE 1"/>
    <property type="match status" value="1"/>
</dbReference>
<sequence length="435" mass="50613">MYKIIRSLIYSFIRVFLNVSLSFSYRNIIVTGYEKVKKRKPVLFVSNHQNTFMDGLVLVKVAKNINPNILVRADIFQSKWAAIALDIIRLIPIYRKKDKVGSVAQNSEIFKKCIDLFKEGKPILIFPEGNHDIKRFLRPIKKGAARLAFQAEEENDFNLKLTAAPFGLEYENHPQRWYDLHVHFAEPFLIDDYGELYNKNPLEAQSQFTNRIREEISAEMVDIKWKEEYEFMEDVRQLIKPYAVDWAKNKKSIVHAETEVINHIAGQLKEDEPKTNSLKEKLSAYFRDVQKAGLSYDYNIKKIGLFQSIIKSIGVVIGAPFWLLAKLINFIPEYIIERKVIDNVKDITWHISLRAGISIFLYPIFYLIIFLILGFSIDWLIAGIAVFSLPLISVVMYETEYHFKRLKSAFILSKNKSLNQQESELVNEFKKLALG</sequence>
<keyword evidence="1" id="KW-1133">Transmembrane helix</keyword>
<keyword evidence="1" id="KW-0812">Transmembrane</keyword>
<dbReference type="GO" id="GO:0016287">
    <property type="term" value="F:glycerone-phosphate O-acyltransferase activity"/>
    <property type="evidence" value="ECO:0007669"/>
    <property type="project" value="TreeGrafter"/>
</dbReference>
<gene>
    <name evidence="3" type="ORF">QYS48_08125</name>
</gene>
<proteinExistence type="predicted"/>
<dbReference type="Proteomes" id="UP001244443">
    <property type="component" value="Chromosome"/>
</dbReference>
<evidence type="ECO:0000313" key="3">
    <source>
        <dbReference type="EMBL" id="WKK86837.2"/>
    </source>
</evidence>
<dbReference type="SMART" id="SM00563">
    <property type="entry name" value="PlsC"/>
    <property type="match status" value="1"/>
</dbReference>
<dbReference type="GO" id="GO:0004366">
    <property type="term" value="F:glycerol-3-phosphate O-acyltransferase activity"/>
    <property type="evidence" value="ECO:0007669"/>
    <property type="project" value="TreeGrafter"/>
</dbReference>
<dbReference type="PANTHER" id="PTHR31605:SF0">
    <property type="entry name" value="GLYCEROL-3-PHOSPHATE O-ACYLTRANSFERASE 1"/>
    <property type="match status" value="1"/>
</dbReference>
<accession>A0AA49GGD1</accession>
<keyword evidence="4" id="KW-1185">Reference proteome</keyword>
<feature type="transmembrane region" description="Helical" evidence="1">
    <location>
        <begin position="379"/>
        <end position="397"/>
    </location>
</feature>
<protein>
    <submittedName>
        <fullName evidence="3">1-acyl-sn-glycerol-3-phosphate acyltransferase</fullName>
    </submittedName>
</protein>
<feature type="domain" description="Phospholipid/glycerol acyltransferase" evidence="2">
    <location>
        <begin position="42"/>
        <end position="171"/>
    </location>
</feature>
<dbReference type="InterPro" id="IPR052744">
    <property type="entry name" value="GPAT/DAPAT"/>
</dbReference>
<evidence type="ECO:0000256" key="1">
    <source>
        <dbReference type="SAM" id="Phobius"/>
    </source>
</evidence>
<keyword evidence="3" id="KW-0808">Transferase</keyword>
<feature type="transmembrane region" description="Helical" evidence="1">
    <location>
        <begin position="351"/>
        <end position="373"/>
    </location>
</feature>
<dbReference type="InterPro" id="IPR002123">
    <property type="entry name" value="Plipid/glycerol_acylTrfase"/>
</dbReference>
<organism evidence="3 4">
    <name type="scientific">Marivirga arenosa</name>
    <dbReference type="NCBI Taxonomy" id="3059076"/>
    <lineage>
        <taxon>Bacteria</taxon>
        <taxon>Pseudomonadati</taxon>
        <taxon>Bacteroidota</taxon>
        <taxon>Cytophagia</taxon>
        <taxon>Cytophagales</taxon>
        <taxon>Marivirgaceae</taxon>
        <taxon>Marivirga</taxon>
    </lineage>
</organism>
<evidence type="ECO:0000313" key="4">
    <source>
        <dbReference type="Proteomes" id="UP001244443"/>
    </source>
</evidence>
<dbReference type="SUPFAM" id="SSF69593">
    <property type="entry name" value="Glycerol-3-phosphate (1)-acyltransferase"/>
    <property type="match status" value="1"/>
</dbReference>
<keyword evidence="1" id="KW-0472">Membrane</keyword>
<dbReference type="AlphaFoldDB" id="A0AA49GGD1"/>
<name>A0AA49GGD1_9BACT</name>
<dbReference type="Pfam" id="PF01553">
    <property type="entry name" value="Acyltransferase"/>
    <property type="match status" value="1"/>
</dbReference>
<dbReference type="RefSeq" id="WP_308357852.1">
    <property type="nucleotide sequence ID" value="NZ_CP129970.2"/>
</dbReference>
<feature type="transmembrane region" description="Helical" evidence="1">
    <location>
        <begin position="309"/>
        <end position="331"/>
    </location>
</feature>
<dbReference type="GO" id="GO:0008654">
    <property type="term" value="P:phospholipid biosynthetic process"/>
    <property type="evidence" value="ECO:0007669"/>
    <property type="project" value="TreeGrafter"/>
</dbReference>
<keyword evidence="3" id="KW-0012">Acyltransferase</keyword>
<reference evidence="3" key="1">
    <citation type="submission" date="2023-08" db="EMBL/GenBank/DDBJ databases">
        <title>Comparative genomics and taxonomic characterization of three novel marine species of genus Marivirga.</title>
        <authorList>
            <person name="Muhammad N."/>
            <person name="Kim S.-G."/>
        </authorList>
    </citation>
    <scope>NUCLEOTIDE SEQUENCE [LARGE SCALE GENOMIC DNA]</scope>
    <source>
        <strain evidence="3">ABR2-2</strain>
    </source>
</reference>
<evidence type="ECO:0000259" key="2">
    <source>
        <dbReference type="SMART" id="SM00563"/>
    </source>
</evidence>
<dbReference type="EMBL" id="CP129970">
    <property type="protein sequence ID" value="WKK86837.2"/>
    <property type="molecule type" value="Genomic_DNA"/>
</dbReference>